<evidence type="ECO:0000313" key="2">
    <source>
        <dbReference type="EMBL" id="QLJ12231.1"/>
    </source>
</evidence>
<keyword evidence="1" id="KW-0812">Transmembrane</keyword>
<dbReference type="AlphaFoldDB" id="A0A7D5VU77"/>
<evidence type="ECO:0000256" key="1">
    <source>
        <dbReference type="SAM" id="Phobius"/>
    </source>
</evidence>
<feature type="transmembrane region" description="Helical" evidence="1">
    <location>
        <begin position="40"/>
        <end position="58"/>
    </location>
</feature>
<organism evidence="2 3">
    <name type="scientific">Pseudomonas putida</name>
    <name type="common">Arthrobacter siderocapsulatus</name>
    <dbReference type="NCBI Taxonomy" id="303"/>
    <lineage>
        <taxon>Bacteria</taxon>
        <taxon>Pseudomonadati</taxon>
        <taxon>Pseudomonadota</taxon>
        <taxon>Gammaproteobacteria</taxon>
        <taxon>Pseudomonadales</taxon>
        <taxon>Pseudomonadaceae</taxon>
        <taxon>Pseudomonas</taxon>
    </lineage>
</organism>
<sequence length="100" mass="10449">MIDVATLVTIVGMAVVTYLTRALVFLLLRNRTLGPQLTQVLNAAPGCVLIAVIAPKFVSGHPADLIALGLTVYAAARFSLLPVVVFAIAVTGLLRVLLPA</sequence>
<feature type="transmembrane region" description="Helical" evidence="1">
    <location>
        <begin position="6"/>
        <end position="28"/>
    </location>
</feature>
<dbReference type="InterPro" id="IPR008407">
    <property type="entry name" value="Brnchd-chn_aa_trnsp_AzlD"/>
</dbReference>
<gene>
    <name evidence="2" type="ORF">H0H12_17355</name>
</gene>
<feature type="transmembrane region" description="Helical" evidence="1">
    <location>
        <begin position="78"/>
        <end position="98"/>
    </location>
</feature>
<accession>A0A7D5VU77</accession>
<keyword evidence="1" id="KW-0472">Membrane</keyword>
<proteinExistence type="predicted"/>
<dbReference type="Pfam" id="PF05437">
    <property type="entry name" value="AzlD"/>
    <property type="match status" value="1"/>
</dbReference>
<reference evidence="2 3" key="1">
    <citation type="journal article" date="2009" name="Mikrobiologiia">
        <title>[Phenanthren biodegradation and interaction of Pseudomonas putida BS3701 and Burkholderia sp.BS3702 in plant rhizosphere].</title>
        <authorList>
            <person name="Ovchinnikova A.A."/>
            <person name="Vetrova A.A."/>
            <person name="Filonov A.E."/>
            <person name="Boronin A.M."/>
        </authorList>
    </citation>
    <scope>NUCLEOTIDE SEQUENCE [LARGE SCALE GENOMIC DNA]</scope>
    <source>
        <strain evidence="2 3">BS3701</strain>
    </source>
</reference>
<dbReference type="RefSeq" id="WP_180688283.1">
    <property type="nucleotide sequence ID" value="NZ_CP059052.1"/>
</dbReference>
<keyword evidence="1" id="KW-1133">Transmembrane helix</keyword>
<evidence type="ECO:0000313" key="3">
    <source>
        <dbReference type="Proteomes" id="UP000510934"/>
    </source>
</evidence>
<dbReference type="EMBL" id="CP059052">
    <property type="protein sequence ID" value="QLJ12231.1"/>
    <property type="molecule type" value="Genomic_DNA"/>
</dbReference>
<protein>
    <submittedName>
        <fullName evidence="2">AzlD family protein</fullName>
    </submittedName>
</protein>
<dbReference type="Proteomes" id="UP000510934">
    <property type="component" value="Chromosome"/>
</dbReference>
<name>A0A7D5VU77_PSEPU</name>